<feature type="region of interest" description="Disordered" evidence="1">
    <location>
        <begin position="65"/>
        <end position="146"/>
    </location>
</feature>
<proteinExistence type="predicted"/>
<reference evidence="3" key="2">
    <citation type="journal article" date="2021" name="Sci. Data">
        <title>Chromosome-scale genome sequencing, assembly and annotation of six genomes from subfamily Leishmaniinae.</title>
        <authorList>
            <person name="Almutairi H."/>
            <person name="Urbaniak M.D."/>
            <person name="Bates M.D."/>
            <person name="Jariyapan N."/>
            <person name="Kwakye-Nuako G."/>
            <person name="Thomaz Soccol V."/>
            <person name="Al-Salem W.S."/>
            <person name="Dillon R.J."/>
            <person name="Bates P.A."/>
            <person name="Gatherer D."/>
        </authorList>
    </citation>
    <scope>NUCLEOTIDE SEQUENCE [LARGE SCALE GENOMIC DNA]</scope>
</reference>
<evidence type="ECO:0000313" key="2">
    <source>
        <dbReference type="EMBL" id="KAG5480919.1"/>
    </source>
</evidence>
<feature type="region of interest" description="Disordered" evidence="1">
    <location>
        <begin position="264"/>
        <end position="284"/>
    </location>
</feature>
<dbReference type="EMBL" id="JAFHLR010000019">
    <property type="protein sequence ID" value="KAG5480919.1"/>
    <property type="molecule type" value="Genomic_DNA"/>
</dbReference>
<dbReference type="Proteomes" id="UP000674143">
    <property type="component" value="Unassembled WGS sequence"/>
</dbReference>
<feature type="compositionally biased region" description="Basic and acidic residues" evidence="1">
    <location>
        <begin position="65"/>
        <end position="138"/>
    </location>
</feature>
<organism evidence="2 3">
    <name type="scientific">Leishmania orientalis</name>
    <dbReference type="NCBI Taxonomy" id="2249476"/>
    <lineage>
        <taxon>Eukaryota</taxon>
        <taxon>Discoba</taxon>
        <taxon>Euglenozoa</taxon>
        <taxon>Kinetoplastea</taxon>
        <taxon>Metakinetoplastina</taxon>
        <taxon>Trypanosomatida</taxon>
        <taxon>Trypanosomatidae</taxon>
        <taxon>Leishmaniinae</taxon>
        <taxon>Leishmania</taxon>
    </lineage>
</organism>
<evidence type="ECO:0000313" key="3">
    <source>
        <dbReference type="Proteomes" id="UP000674143"/>
    </source>
</evidence>
<name>A0A836KMH3_9TRYP</name>
<dbReference type="KEGG" id="loi:92362342"/>
<accession>A0A836KMH3</accession>
<dbReference type="RefSeq" id="XP_067063920.1">
    <property type="nucleotide sequence ID" value="XM_067208408.1"/>
</dbReference>
<dbReference type="AlphaFoldDB" id="A0A836KMH3"/>
<protein>
    <submittedName>
        <fullName evidence="2">Uncharacterized protein</fullName>
    </submittedName>
</protein>
<keyword evidence="3" id="KW-1185">Reference proteome</keyword>
<reference evidence="3" key="1">
    <citation type="journal article" date="2021" name="Microbiol. Resour. Announc.">
        <title>LGAAP: Leishmaniinae Genome Assembly and Annotation Pipeline.</title>
        <authorList>
            <person name="Almutairi H."/>
            <person name="Urbaniak M.D."/>
            <person name="Bates M.D."/>
            <person name="Jariyapan N."/>
            <person name="Kwakye-Nuako G."/>
            <person name="Thomaz-Soccol V."/>
            <person name="Al-Salem W.S."/>
            <person name="Dillon R.J."/>
            <person name="Bates P.A."/>
            <person name="Gatherer D."/>
        </authorList>
    </citation>
    <scope>NUCLEOTIDE SEQUENCE [LARGE SCALE GENOMIC DNA]</scope>
</reference>
<sequence>MTALITTQRYNWMGYNGTETEEVDTALMRAADMPLNNYNYLHRQRVIMELKERLLQIKRELDLAPPEDRHSEEEARRRRQEQKRLEEEERMRREAEEAERAEAERQRLELEAAEEEARRQQEAMEREATQRKNMHEIDLNSDDSDASDEYSAVLEARAWTQKEIDEAIEGFVKGTRSLLSCTGNGYVSYLDGSTHPTTDKLDAYNVSKLEDLTTAMAGTYFDMPAAEEHSLEEVCAARDERDVARKKLEALRALEDRTYSVRIRSTEKDADGQPKQQLTPDDSDVSALTVNFEAAKQLSETIRKAYNEKASASGNVIAAALCMRAISASPEAEAAVTVLESESKKQRVAM</sequence>
<dbReference type="GeneID" id="92362342"/>
<evidence type="ECO:0000256" key="1">
    <source>
        <dbReference type="SAM" id="MobiDB-lite"/>
    </source>
</evidence>
<gene>
    <name evidence="2" type="ORF">LSCM4_06489</name>
</gene>
<comment type="caution">
    <text evidence="2">The sequence shown here is derived from an EMBL/GenBank/DDBJ whole genome shotgun (WGS) entry which is preliminary data.</text>
</comment>